<gene>
    <name evidence="2" type="ORF">Enr8_50830</name>
</gene>
<evidence type="ECO:0000313" key="3">
    <source>
        <dbReference type="Proteomes" id="UP000318878"/>
    </source>
</evidence>
<feature type="signal peptide" evidence="1">
    <location>
        <begin position="1"/>
        <end position="25"/>
    </location>
</feature>
<protein>
    <recommendedName>
        <fullName evidence="4">Secreted protein</fullName>
    </recommendedName>
</protein>
<name>A0A5C5UUX7_9BACT</name>
<dbReference type="Gene3D" id="3.40.50.300">
    <property type="entry name" value="P-loop containing nucleotide triphosphate hydrolases"/>
    <property type="match status" value="1"/>
</dbReference>
<dbReference type="EMBL" id="SJPF01000009">
    <property type="protein sequence ID" value="TWT29282.1"/>
    <property type="molecule type" value="Genomic_DNA"/>
</dbReference>
<evidence type="ECO:0008006" key="4">
    <source>
        <dbReference type="Google" id="ProtNLM"/>
    </source>
</evidence>
<dbReference type="PANTHER" id="PTHR43883">
    <property type="entry name" value="SLR0207 PROTEIN"/>
    <property type="match status" value="1"/>
</dbReference>
<evidence type="ECO:0000256" key="1">
    <source>
        <dbReference type="SAM" id="SignalP"/>
    </source>
</evidence>
<comment type="caution">
    <text evidence="2">The sequence shown here is derived from an EMBL/GenBank/DDBJ whole genome shotgun (WGS) entry which is preliminary data.</text>
</comment>
<keyword evidence="1" id="KW-0732">Signal</keyword>
<dbReference type="Pfam" id="PF13671">
    <property type="entry name" value="AAA_33"/>
    <property type="match status" value="1"/>
</dbReference>
<dbReference type="AlphaFoldDB" id="A0A5C5UUX7"/>
<reference evidence="2 3" key="1">
    <citation type="submission" date="2019-02" db="EMBL/GenBank/DDBJ databases">
        <title>Deep-cultivation of Planctomycetes and their phenomic and genomic characterization uncovers novel biology.</title>
        <authorList>
            <person name="Wiegand S."/>
            <person name="Jogler M."/>
            <person name="Boedeker C."/>
            <person name="Pinto D."/>
            <person name="Vollmers J."/>
            <person name="Rivas-Marin E."/>
            <person name="Kohn T."/>
            <person name="Peeters S.H."/>
            <person name="Heuer A."/>
            <person name="Rast P."/>
            <person name="Oberbeckmann S."/>
            <person name="Bunk B."/>
            <person name="Jeske O."/>
            <person name="Meyerdierks A."/>
            <person name="Storesund J.E."/>
            <person name="Kallscheuer N."/>
            <person name="Luecker S."/>
            <person name="Lage O.M."/>
            <person name="Pohl T."/>
            <person name="Merkel B.J."/>
            <person name="Hornburger P."/>
            <person name="Mueller R.-W."/>
            <person name="Bruemmer F."/>
            <person name="Labrenz M."/>
            <person name="Spormann A.M."/>
            <person name="Op Den Camp H."/>
            <person name="Overmann J."/>
            <person name="Amann R."/>
            <person name="Jetten M.S.M."/>
            <person name="Mascher T."/>
            <person name="Medema M.H."/>
            <person name="Devos D.P."/>
            <person name="Kaster A.-K."/>
            <person name="Ovreas L."/>
            <person name="Rohde M."/>
            <person name="Galperin M.Y."/>
            <person name="Jogler C."/>
        </authorList>
    </citation>
    <scope>NUCLEOTIDE SEQUENCE [LARGE SCALE GENOMIC DNA]</scope>
    <source>
        <strain evidence="2 3">Enr8</strain>
    </source>
</reference>
<organism evidence="2 3">
    <name type="scientific">Blastopirellula retiformator</name>
    <dbReference type="NCBI Taxonomy" id="2527970"/>
    <lineage>
        <taxon>Bacteria</taxon>
        <taxon>Pseudomonadati</taxon>
        <taxon>Planctomycetota</taxon>
        <taxon>Planctomycetia</taxon>
        <taxon>Pirellulales</taxon>
        <taxon>Pirellulaceae</taxon>
        <taxon>Blastopirellula</taxon>
    </lineage>
</organism>
<dbReference type="Proteomes" id="UP000318878">
    <property type="component" value="Unassembled WGS sequence"/>
</dbReference>
<keyword evidence="3" id="KW-1185">Reference proteome</keyword>
<dbReference type="RefSeq" id="WP_186767883.1">
    <property type="nucleotide sequence ID" value="NZ_SJPF01000009.1"/>
</dbReference>
<feature type="chain" id="PRO_5022813173" description="Secreted protein" evidence="1">
    <location>
        <begin position="26"/>
        <end position="200"/>
    </location>
</feature>
<dbReference type="InterPro" id="IPR027417">
    <property type="entry name" value="P-loop_NTPase"/>
</dbReference>
<sequence length="200" mass="21501" precursor="true">MTRAIVAAPLFVALLCGNVCSPLSAAETSLPGPVSLTAQEMSIAEQLAETYAIDHLQTDAIRHELFGASDSKTGYGQAIYQPANRELVYDHLFAAAAERLPQGQSVIVDGTFLSADQRRRVVQLAHQHQANAAALVCQCPEETAQQRIVRRAAEGASLSEANLEVLAAQRDREEPDPPSVVNCLLENAIVAFSNLARLRA</sequence>
<dbReference type="SUPFAM" id="SSF52540">
    <property type="entry name" value="P-loop containing nucleoside triphosphate hydrolases"/>
    <property type="match status" value="1"/>
</dbReference>
<evidence type="ECO:0000313" key="2">
    <source>
        <dbReference type="EMBL" id="TWT29282.1"/>
    </source>
</evidence>
<proteinExistence type="predicted"/>
<dbReference type="InterPro" id="IPR052732">
    <property type="entry name" value="Cell-binding_unc_protein"/>
</dbReference>
<dbReference type="PANTHER" id="PTHR43883:SF1">
    <property type="entry name" value="GLUCONOKINASE"/>
    <property type="match status" value="1"/>
</dbReference>
<accession>A0A5C5UUX7</accession>